<feature type="signal peptide" evidence="1">
    <location>
        <begin position="1"/>
        <end position="43"/>
    </location>
</feature>
<dbReference type="Pfam" id="PF01522">
    <property type="entry name" value="Polysacc_deac_1"/>
    <property type="match status" value="1"/>
</dbReference>
<evidence type="ECO:0000259" key="2">
    <source>
        <dbReference type="PROSITE" id="PS51677"/>
    </source>
</evidence>
<evidence type="ECO:0000256" key="1">
    <source>
        <dbReference type="SAM" id="SignalP"/>
    </source>
</evidence>
<keyword evidence="1" id="KW-0732">Signal</keyword>
<dbReference type="Gene3D" id="3.20.20.370">
    <property type="entry name" value="Glycoside hydrolase/deacetylase"/>
    <property type="match status" value="1"/>
</dbReference>
<dbReference type="InterPro" id="IPR011330">
    <property type="entry name" value="Glyco_hydro/deAcase_b/a-brl"/>
</dbReference>
<dbReference type="CDD" id="cd10917">
    <property type="entry name" value="CE4_NodB_like_6s_7s"/>
    <property type="match status" value="1"/>
</dbReference>
<dbReference type="EMBL" id="CP108264">
    <property type="protein sequence ID" value="WTU78507.1"/>
    <property type="molecule type" value="Genomic_DNA"/>
</dbReference>
<protein>
    <submittedName>
        <fullName evidence="3">Polysaccharide deacetylase family protein</fullName>
    </submittedName>
</protein>
<dbReference type="PANTHER" id="PTHR10587:SF137">
    <property type="entry name" value="4-DEOXY-4-FORMAMIDO-L-ARABINOSE-PHOSPHOUNDECAPRENOL DEFORMYLASE ARND-RELATED"/>
    <property type="match status" value="1"/>
</dbReference>
<dbReference type="AlphaFoldDB" id="A0AAU2K0T0"/>
<dbReference type="GO" id="GO:0016810">
    <property type="term" value="F:hydrolase activity, acting on carbon-nitrogen (but not peptide) bonds"/>
    <property type="evidence" value="ECO:0007669"/>
    <property type="project" value="InterPro"/>
</dbReference>
<dbReference type="InterPro" id="IPR050248">
    <property type="entry name" value="Polysacc_deacetylase_ArnD"/>
</dbReference>
<reference evidence="3" key="1">
    <citation type="submission" date="2022-10" db="EMBL/GenBank/DDBJ databases">
        <title>The complete genomes of actinobacterial strains from the NBC collection.</title>
        <authorList>
            <person name="Joergensen T.S."/>
            <person name="Alvarez Arevalo M."/>
            <person name="Sterndorff E.B."/>
            <person name="Faurdal D."/>
            <person name="Vuksanovic O."/>
            <person name="Mourched A.-S."/>
            <person name="Charusanti P."/>
            <person name="Shaw S."/>
            <person name="Blin K."/>
            <person name="Weber T."/>
        </authorList>
    </citation>
    <scope>NUCLEOTIDE SEQUENCE</scope>
    <source>
        <strain evidence="3">NBC_00049</strain>
    </source>
</reference>
<organism evidence="3">
    <name type="scientific">Streptomyces sp. NBC_00049</name>
    <dbReference type="NCBI Taxonomy" id="2903617"/>
    <lineage>
        <taxon>Bacteria</taxon>
        <taxon>Bacillati</taxon>
        <taxon>Actinomycetota</taxon>
        <taxon>Actinomycetes</taxon>
        <taxon>Kitasatosporales</taxon>
        <taxon>Streptomycetaceae</taxon>
        <taxon>Streptomyces</taxon>
    </lineage>
</organism>
<name>A0AAU2K0T0_9ACTN</name>
<sequence>MALTSTRTDRRTARLRARHTARAALAAAALTPMVLLGAGTAVALPATDGPVSRVPQPAAPASVPVTIARAAAGGARDVAITVDDGPDPVWTPQVLDVLRQNGVKATFCMIGTKAQKYPNLVKDVVAAGHRLCDHSVSHDTTMDHKPVAFQQREILDGKAMIERAAPGATVDYYRAPGGAFTPDSRQIAAAGGMRPLGWSVDPKDWSRPGTASIVSTVEQRQPHPTVLFHDGGGDRSQTVAALREVLPWFARNGYSFTFPVRTTP</sequence>
<feature type="chain" id="PRO_5043547279" evidence="1">
    <location>
        <begin position="44"/>
        <end position="264"/>
    </location>
</feature>
<feature type="domain" description="NodB homology" evidence="2">
    <location>
        <begin position="76"/>
        <end position="257"/>
    </location>
</feature>
<dbReference type="SUPFAM" id="SSF88713">
    <property type="entry name" value="Glycoside hydrolase/deacetylase"/>
    <property type="match status" value="1"/>
</dbReference>
<dbReference type="GO" id="GO:0005975">
    <property type="term" value="P:carbohydrate metabolic process"/>
    <property type="evidence" value="ECO:0007669"/>
    <property type="project" value="InterPro"/>
</dbReference>
<accession>A0AAU2K0T0</accession>
<evidence type="ECO:0000313" key="3">
    <source>
        <dbReference type="EMBL" id="WTU78507.1"/>
    </source>
</evidence>
<dbReference type="PANTHER" id="PTHR10587">
    <property type="entry name" value="GLYCOSYL TRANSFERASE-RELATED"/>
    <property type="match status" value="1"/>
</dbReference>
<dbReference type="PROSITE" id="PS51677">
    <property type="entry name" value="NODB"/>
    <property type="match status" value="1"/>
</dbReference>
<dbReference type="InterPro" id="IPR002509">
    <property type="entry name" value="NODB_dom"/>
</dbReference>
<proteinExistence type="predicted"/>
<gene>
    <name evidence="3" type="ORF">OG327_37275</name>
</gene>